<dbReference type="Proteomes" id="UP000228689">
    <property type="component" value="Unassembled WGS sequence"/>
</dbReference>
<sequence length="91" mass="10790">MENVMENIIPERLSAEKEAAIVRKIREKLERIDGEAKGIEFQKVNELHNDHLEYFIIKSRDRKTRRCFPKGEGIEESIMEYIDELVEELAE</sequence>
<gene>
    <name evidence="1" type="ORF">COY67_00105</name>
</gene>
<reference evidence="2" key="1">
    <citation type="submission" date="2017-09" db="EMBL/GenBank/DDBJ databases">
        <title>Depth-based differentiation of microbial function through sediment-hosted aquifers and enrichment of novel symbionts in the deep terrestrial subsurface.</title>
        <authorList>
            <person name="Probst A.J."/>
            <person name="Ladd B."/>
            <person name="Jarett J.K."/>
            <person name="Geller-Mcgrath D.E."/>
            <person name="Sieber C.M.K."/>
            <person name="Emerson J.B."/>
            <person name="Anantharaman K."/>
            <person name="Thomas B.C."/>
            <person name="Malmstrom R."/>
            <person name="Stieglmeier M."/>
            <person name="Klingl A."/>
            <person name="Woyke T."/>
            <person name="Ryan C.M."/>
            <person name="Banfield J.F."/>
        </authorList>
    </citation>
    <scope>NUCLEOTIDE SEQUENCE [LARGE SCALE GENOMIC DNA]</scope>
</reference>
<comment type="caution">
    <text evidence="1">The sequence shown here is derived from an EMBL/GenBank/DDBJ whole genome shotgun (WGS) entry which is preliminary data.</text>
</comment>
<accession>A0A2M7RF95</accession>
<evidence type="ECO:0000313" key="1">
    <source>
        <dbReference type="EMBL" id="PIY95410.1"/>
    </source>
</evidence>
<name>A0A2M7RF95_9BACT</name>
<organism evidence="1 2">
    <name type="scientific">Candidatus Komeilibacteria bacterium CG_4_10_14_0_8_um_filter_37_78</name>
    <dbReference type="NCBI Taxonomy" id="1974471"/>
    <lineage>
        <taxon>Bacteria</taxon>
        <taxon>Candidatus Komeiliibacteriota</taxon>
    </lineage>
</organism>
<dbReference type="EMBL" id="PFMC01000004">
    <property type="protein sequence ID" value="PIY95410.1"/>
    <property type="molecule type" value="Genomic_DNA"/>
</dbReference>
<evidence type="ECO:0000313" key="2">
    <source>
        <dbReference type="Proteomes" id="UP000228689"/>
    </source>
</evidence>
<protein>
    <submittedName>
        <fullName evidence="1">Uncharacterized protein</fullName>
    </submittedName>
</protein>
<proteinExistence type="predicted"/>
<dbReference type="AlphaFoldDB" id="A0A2M7RF95"/>